<organism evidence="3 4">
    <name type="scientific">Sphingobium indicum F2</name>
    <dbReference type="NCBI Taxonomy" id="1450518"/>
    <lineage>
        <taxon>Bacteria</taxon>
        <taxon>Pseudomonadati</taxon>
        <taxon>Pseudomonadota</taxon>
        <taxon>Alphaproteobacteria</taxon>
        <taxon>Sphingomonadales</taxon>
        <taxon>Sphingomonadaceae</taxon>
        <taxon>Sphingobium</taxon>
    </lineage>
</organism>
<feature type="signal peptide" evidence="2">
    <location>
        <begin position="1"/>
        <end position="22"/>
    </location>
</feature>
<feature type="transmembrane region" description="Helical" evidence="1">
    <location>
        <begin position="32"/>
        <end position="52"/>
    </location>
</feature>
<evidence type="ECO:0000313" key="4">
    <source>
        <dbReference type="Proteomes" id="UP000028135"/>
    </source>
</evidence>
<accession>A0A8E0WUX4</accession>
<keyword evidence="1" id="KW-0812">Transmembrane</keyword>
<keyword evidence="2" id="KW-0732">Signal</keyword>
<reference evidence="3 4" key="1">
    <citation type="submission" date="2014-05" db="EMBL/GenBank/DDBJ databases">
        <title>Genome Announcement of Sphingobium lucknowense F2.</title>
        <authorList>
            <person name="Lal R."/>
            <person name="Negi V."/>
            <person name="Lata P."/>
            <person name="Sangwan N."/>
            <person name="Gupta S.K."/>
            <person name="Rao D.L.N."/>
            <person name="Das S."/>
        </authorList>
    </citation>
    <scope>NUCLEOTIDE SEQUENCE [LARGE SCALE GENOMIC DNA]</scope>
    <source>
        <strain evidence="3 4">F2</strain>
    </source>
</reference>
<evidence type="ECO:0000256" key="1">
    <source>
        <dbReference type="SAM" id="Phobius"/>
    </source>
</evidence>
<evidence type="ECO:0000313" key="3">
    <source>
        <dbReference type="EMBL" id="KER37635.1"/>
    </source>
</evidence>
<dbReference type="EMBL" id="JANF02000012">
    <property type="protein sequence ID" value="KER37635.1"/>
    <property type="molecule type" value="Genomic_DNA"/>
</dbReference>
<proteinExistence type="predicted"/>
<dbReference type="RefSeq" id="WP_020818293.1">
    <property type="nucleotide sequence ID" value="NZ_JANF02000012.1"/>
</dbReference>
<comment type="caution">
    <text evidence="3">The sequence shown here is derived from an EMBL/GenBank/DDBJ whole genome shotgun (WGS) entry which is preliminary data.</text>
</comment>
<gene>
    <name evidence="3" type="ORF">AL00_04290</name>
</gene>
<dbReference type="Proteomes" id="UP000028135">
    <property type="component" value="Unassembled WGS sequence"/>
</dbReference>
<evidence type="ECO:0008006" key="5">
    <source>
        <dbReference type="Google" id="ProtNLM"/>
    </source>
</evidence>
<keyword evidence="1" id="KW-0472">Membrane</keyword>
<evidence type="ECO:0000256" key="2">
    <source>
        <dbReference type="SAM" id="SignalP"/>
    </source>
</evidence>
<keyword evidence="1" id="KW-1133">Transmembrane helix</keyword>
<sequence>MNKLSASLGAAALAAASAPAFAAGPDFTSLTGAVDATTLVTGLLAVGAIMIAPRLARMGIRWINGGVR</sequence>
<feature type="chain" id="PRO_5034023912" description="Phage coat protein" evidence="2">
    <location>
        <begin position="23"/>
        <end position="68"/>
    </location>
</feature>
<protein>
    <recommendedName>
        <fullName evidence="5">Phage coat protein</fullName>
    </recommendedName>
</protein>
<dbReference type="InterPro" id="IPR057886">
    <property type="entry name" value="Inovirus_capsid"/>
</dbReference>
<dbReference type="Pfam" id="PF25631">
    <property type="entry name" value="Inovirus_capsid"/>
    <property type="match status" value="1"/>
</dbReference>
<name>A0A8E0WUX4_9SPHN</name>
<dbReference type="AlphaFoldDB" id="A0A8E0WUX4"/>